<dbReference type="PANTHER" id="PTHR42920">
    <property type="entry name" value="OS03G0707200 PROTEIN-RELATED"/>
    <property type="match status" value="1"/>
</dbReference>
<comment type="subcellular location">
    <subcellularLocation>
        <location evidence="1">Cell membrane</location>
        <topology evidence="1">Multi-pass membrane protein</topology>
    </subcellularLocation>
</comment>
<dbReference type="PANTHER" id="PTHR42920:SF11">
    <property type="entry name" value="INNER MEMBRANE PROTEIN YTFF"/>
    <property type="match status" value="1"/>
</dbReference>
<dbReference type="Proteomes" id="UP001152876">
    <property type="component" value="Unassembled WGS sequence"/>
</dbReference>
<dbReference type="SUPFAM" id="SSF103481">
    <property type="entry name" value="Multidrug resistance efflux transporter EmrE"/>
    <property type="match status" value="2"/>
</dbReference>
<evidence type="ECO:0000256" key="3">
    <source>
        <dbReference type="ARBA" id="ARBA00022692"/>
    </source>
</evidence>
<dbReference type="AlphaFoldDB" id="A0A9X4NSX9"/>
<feature type="transmembrane region" description="Helical" evidence="6">
    <location>
        <begin position="203"/>
        <end position="230"/>
    </location>
</feature>
<feature type="transmembrane region" description="Helical" evidence="6">
    <location>
        <begin position="242"/>
        <end position="261"/>
    </location>
</feature>
<evidence type="ECO:0000256" key="4">
    <source>
        <dbReference type="ARBA" id="ARBA00022989"/>
    </source>
</evidence>
<dbReference type="GO" id="GO:0005886">
    <property type="term" value="C:plasma membrane"/>
    <property type="evidence" value="ECO:0007669"/>
    <property type="project" value="UniProtKB-SubCell"/>
</dbReference>
<feature type="transmembrane region" description="Helical" evidence="6">
    <location>
        <begin position="28"/>
        <end position="46"/>
    </location>
</feature>
<evidence type="ECO:0000256" key="2">
    <source>
        <dbReference type="ARBA" id="ARBA00022475"/>
    </source>
</evidence>
<dbReference type="Pfam" id="PF00892">
    <property type="entry name" value="EamA"/>
    <property type="match status" value="2"/>
</dbReference>
<keyword evidence="3 6" id="KW-0812">Transmembrane</keyword>
<dbReference type="InterPro" id="IPR051258">
    <property type="entry name" value="Diverse_Substrate_Transporter"/>
</dbReference>
<protein>
    <recommendedName>
        <fullName evidence="7">EamA domain-containing protein</fullName>
    </recommendedName>
</protein>
<dbReference type="InterPro" id="IPR000620">
    <property type="entry name" value="EamA_dom"/>
</dbReference>
<proteinExistence type="predicted"/>
<sequence>MWSIWLIPLMWTVNNLLARMAPGVVGPYTLGFMRWGLAGVLLSWLVRDELRREWRHLVQNWYQYLVLGFLGMVACGAWVYIGGRTTSATNIALIYSAAPALIAVSSAAWLRERMGGLQWTGLVLALAGVLHVIVQGNWMSLSEFRFVEGDLWILTSVVCWALYALLLEAWRSPLGAAARLAAAAWGALPVLAAGAVWEMSSPFAPAIGTEALLMGLTAALVPGLMAFSLYGWSQQVLGASKVAATLYLGPLYGAVAGWWLLGESLGWYHLWGGMLLLPGVYLASRPVAFSRKVNAAPP</sequence>
<feature type="transmembrane region" description="Helical" evidence="6">
    <location>
        <begin position="151"/>
        <end position="170"/>
    </location>
</feature>
<feature type="transmembrane region" description="Helical" evidence="6">
    <location>
        <begin position="122"/>
        <end position="139"/>
    </location>
</feature>
<evidence type="ECO:0000256" key="6">
    <source>
        <dbReference type="SAM" id="Phobius"/>
    </source>
</evidence>
<evidence type="ECO:0000259" key="7">
    <source>
        <dbReference type="Pfam" id="PF00892"/>
    </source>
</evidence>
<reference evidence="8" key="1">
    <citation type="submission" date="2013-01" db="EMBL/GenBank/DDBJ databases">
        <title>Genome draft of Hydrogenophaga taeniospiralis 2K1.</title>
        <authorList>
            <person name="Gomila M."/>
            <person name="Lalucat J."/>
        </authorList>
    </citation>
    <scope>NUCLEOTIDE SEQUENCE</scope>
    <source>
        <strain evidence="8">CCUG 15921</strain>
    </source>
</reference>
<feature type="transmembrane region" description="Helical" evidence="6">
    <location>
        <begin position="267"/>
        <end position="284"/>
    </location>
</feature>
<name>A0A9X4NSX9_9BURK</name>
<keyword evidence="5 6" id="KW-0472">Membrane</keyword>
<feature type="domain" description="EamA" evidence="7">
    <location>
        <begin position="149"/>
        <end position="284"/>
    </location>
</feature>
<feature type="transmembrane region" description="Helical" evidence="6">
    <location>
        <begin position="177"/>
        <end position="197"/>
    </location>
</feature>
<accession>A0A9X4NSX9</accession>
<feature type="transmembrane region" description="Helical" evidence="6">
    <location>
        <begin position="61"/>
        <end position="81"/>
    </location>
</feature>
<dbReference type="InterPro" id="IPR037185">
    <property type="entry name" value="EmrE-like"/>
</dbReference>
<feature type="domain" description="EamA" evidence="7">
    <location>
        <begin position="6"/>
        <end position="132"/>
    </location>
</feature>
<keyword evidence="4 6" id="KW-1133">Transmembrane helix</keyword>
<evidence type="ECO:0000313" key="9">
    <source>
        <dbReference type="Proteomes" id="UP001152876"/>
    </source>
</evidence>
<feature type="transmembrane region" description="Helical" evidence="6">
    <location>
        <begin position="87"/>
        <end position="110"/>
    </location>
</feature>
<dbReference type="EMBL" id="AOGK01000019">
    <property type="protein sequence ID" value="MDG5977350.1"/>
    <property type="molecule type" value="Genomic_DNA"/>
</dbReference>
<organism evidence="8 9">
    <name type="scientific">Hydrogenophaga taeniospiralis CCUG 15921</name>
    <dbReference type="NCBI Taxonomy" id="1281780"/>
    <lineage>
        <taxon>Bacteria</taxon>
        <taxon>Pseudomonadati</taxon>
        <taxon>Pseudomonadota</taxon>
        <taxon>Betaproteobacteria</taxon>
        <taxon>Burkholderiales</taxon>
        <taxon>Comamonadaceae</taxon>
        <taxon>Hydrogenophaga</taxon>
    </lineage>
</organism>
<comment type="caution">
    <text evidence="8">The sequence shown here is derived from an EMBL/GenBank/DDBJ whole genome shotgun (WGS) entry which is preliminary data.</text>
</comment>
<evidence type="ECO:0000256" key="5">
    <source>
        <dbReference type="ARBA" id="ARBA00023136"/>
    </source>
</evidence>
<keyword evidence="9" id="KW-1185">Reference proteome</keyword>
<evidence type="ECO:0000313" key="8">
    <source>
        <dbReference type="EMBL" id="MDG5977350.1"/>
    </source>
</evidence>
<evidence type="ECO:0000256" key="1">
    <source>
        <dbReference type="ARBA" id="ARBA00004651"/>
    </source>
</evidence>
<gene>
    <name evidence="8" type="ORF">H010_18977</name>
</gene>
<keyword evidence="2" id="KW-1003">Cell membrane</keyword>